<organism evidence="1 2">
    <name type="scientific">Carnegiea gigantea</name>
    <dbReference type="NCBI Taxonomy" id="171969"/>
    <lineage>
        <taxon>Eukaryota</taxon>
        <taxon>Viridiplantae</taxon>
        <taxon>Streptophyta</taxon>
        <taxon>Embryophyta</taxon>
        <taxon>Tracheophyta</taxon>
        <taxon>Spermatophyta</taxon>
        <taxon>Magnoliopsida</taxon>
        <taxon>eudicotyledons</taxon>
        <taxon>Gunneridae</taxon>
        <taxon>Pentapetalae</taxon>
        <taxon>Caryophyllales</taxon>
        <taxon>Cactineae</taxon>
        <taxon>Cactaceae</taxon>
        <taxon>Cactoideae</taxon>
        <taxon>Echinocereeae</taxon>
        <taxon>Carnegiea</taxon>
    </lineage>
</organism>
<gene>
    <name evidence="1" type="ORF">Cgig2_029436</name>
</gene>
<dbReference type="Pfam" id="PF03004">
    <property type="entry name" value="Transposase_24"/>
    <property type="match status" value="1"/>
</dbReference>
<sequence>MEKPIVQQLVQPTPSNRASAIAYSLGPLRPKQVLTSPTTAATQPLVRLSASKFIYPADKAFDKRVVKHVAKHFKQYKHGLKKEYFKPEEKMKEDMYDIVPKGHSRDGWTRLVDYWCSTQHETLAEIGKDTQALQTYCHTTGSTSYAEKRADFVETHGREPTHLEFFKETHSKEGGGSVANTTTEGFLNEASTKVQERLLSASPSKTQVEIENEVFHELMYEKENPKQSISLGFNVDRSDVFGINSVLRKRGYVYPDKNMELRRVKEELASQKAMFLLMLKAVCNRKITNEFLDATEAVLRMAGDQAEMCWNDANVLMYSMVQEESSGNDLINESRHTGPSTSAS</sequence>
<dbReference type="EMBL" id="JAKOGI010000568">
    <property type="protein sequence ID" value="KAJ8432986.1"/>
    <property type="molecule type" value="Genomic_DNA"/>
</dbReference>
<proteinExistence type="predicted"/>
<accession>A0A9Q1JX64</accession>
<evidence type="ECO:0000313" key="2">
    <source>
        <dbReference type="Proteomes" id="UP001153076"/>
    </source>
</evidence>
<name>A0A9Q1JX64_9CARY</name>
<dbReference type="PANTHER" id="PTHR33144:SF52">
    <property type="match status" value="1"/>
</dbReference>
<dbReference type="Proteomes" id="UP001153076">
    <property type="component" value="Unassembled WGS sequence"/>
</dbReference>
<protein>
    <submittedName>
        <fullName evidence="1">Uncharacterized protein</fullName>
    </submittedName>
</protein>
<dbReference type="PANTHER" id="PTHR33144">
    <property type="entry name" value="OS10G0409366 PROTEIN-RELATED"/>
    <property type="match status" value="1"/>
</dbReference>
<keyword evidence="2" id="KW-1185">Reference proteome</keyword>
<reference evidence="1" key="1">
    <citation type="submission" date="2022-04" db="EMBL/GenBank/DDBJ databases">
        <title>Carnegiea gigantea Genome sequencing and assembly v2.</title>
        <authorList>
            <person name="Copetti D."/>
            <person name="Sanderson M.J."/>
            <person name="Burquez A."/>
            <person name="Wojciechowski M.F."/>
        </authorList>
    </citation>
    <scope>NUCLEOTIDE SEQUENCE</scope>
    <source>
        <strain evidence="1">SGP5-SGP5p</strain>
        <tissue evidence="1">Aerial part</tissue>
    </source>
</reference>
<dbReference type="InterPro" id="IPR004252">
    <property type="entry name" value="Probable_transposase_24"/>
</dbReference>
<comment type="caution">
    <text evidence="1">The sequence shown here is derived from an EMBL/GenBank/DDBJ whole genome shotgun (WGS) entry which is preliminary data.</text>
</comment>
<dbReference type="OrthoDB" id="694700at2759"/>
<dbReference type="AlphaFoldDB" id="A0A9Q1JX64"/>
<evidence type="ECO:0000313" key="1">
    <source>
        <dbReference type="EMBL" id="KAJ8432986.1"/>
    </source>
</evidence>